<name>A0A5B7ZLW5_9GAMM</name>
<keyword evidence="1" id="KW-0808">Transferase</keyword>
<organism evidence="1 2">
    <name type="scientific">Thermomonas aquatica</name>
    <dbReference type="NCBI Taxonomy" id="2202149"/>
    <lineage>
        <taxon>Bacteria</taxon>
        <taxon>Pseudomonadati</taxon>
        <taxon>Pseudomonadota</taxon>
        <taxon>Gammaproteobacteria</taxon>
        <taxon>Lysobacterales</taxon>
        <taxon>Lysobacteraceae</taxon>
        <taxon>Thermomonas</taxon>
    </lineage>
</organism>
<proteinExistence type="predicted"/>
<dbReference type="GO" id="GO:0016740">
    <property type="term" value="F:transferase activity"/>
    <property type="evidence" value="ECO:0007669"/>
    <property type="project" value="UniProtKB-KW"/>
</dbReference>
<gene>
    <name evidence="1" type="ORF">FHQ07_00240</name>
</gene>
<dbReference type="Gene3D" id="3.40.50.2000">
    <property type="entry name" value="Glycogen Phosphorylase B"/>
    <property type="match status" value="1"/>
</dbReference>
<dbReference type="PANTHER" id="PTHR12526">
    <property type="entry name" value="GLYCOSYLTRANSFERASE"/>
    <property type="match status" value="1"/>
</dbReference>
<evidence type="ECO:0000313" key="2">
    <source>
        <dbReference type="Proteomes" id="UP000308149"/>
    </source>
</evidence>
<dbReference type="Pfam" id="PF13692">
    <property type="entry name" value="Glyco_trans_1_4"/>
    <property type="match status" value="1"/>
</dbReference>
<dbReference type="AlphaFoldDB" id="A0A5B7ZLW5"/>
<dbReference type="SUPFAM" id="SSF53756">
    <property type="entry name" value="UDP-Glycosyltransferase/glycogen phosphorylase"/>
    <property type="match status" value="1"/>
</dbReference>
<dbReference type="OrthoDB" id="1936552at2"/>
<accession>A0A5B7ZLW5</accession>
<sequence>MRDTVLYVGGFGLPDRTASALRALGNAAVLRAAGYRVVVAGKFAQIPDPASQPLRVQGFDCHDIREPLAGTPRRDYTLTPANIEALLALVGPERVVAVMAYNFPGFGLARLIRVAHRLGIPVINESTEWYGWEGFRPVTNVRRILESRWRNNGLVREAGNLVCATRWSQARHPGVNALVLPFALDPGWDCWQTPPNEDWCAGTDALRFVYSGSPGLGMHKDRLPLIVQALDRVAGDSRDYRFAVVGMSAQDYLRSVPAHAAILRRHAGRLRFLGRRPHRDAVGVLRAADFSIFVRERNRVSEVGFPTKYAEAVTCGVPVFTNRSSDIGDYLRDGDNGILLPDCGADALAQGLQRAFDLSRAERAAMKARVAADNPFAVQAWVPRMRAFMQNLRMPR</sequence>
<dbReference type="KEGG" id="thes:FHQ07_00240"/>
<dbReference type="Proteomes" id="UP000308149">
    <property type="component" value="Chromosome"/>
</dbReference>
<keyword evidence="2" id="KW-1185">Reference proteome</keyword>
<evidence type="ECO:0000313" key="1">
    <source>
        <dbReference type="EMBL" id="QDA55857.1"/>
    </source>
</evidence>
<reference evidence="1 2" key="1">
    <citation type="submission" date="2019-06" db="EMBL/GenBank/DDBJ databases">
        <title>Thermomonas aquatica sp. nov., isolated from an industrial wastewater treatment plant.</title>
        <authorList>
            <person name="Jeon J.H."/>
            <person name="Park D.-S."/>
        </authorList>
    </citation>
    <scope>NUCLEOTIDE SEQUENCE [LARGE SCALE GENOMIC DNA]</scope>
    <source>
        <strain evidence="1 2">SY21</strain>
    </source>
</reference>
<dbReference type="EMBL" id="CP040871">
    <property type="protein sequence ID" value="QDA55857.1"/>
    <property type="molecule type" value="Genomic_DNA"/>
</dbReference>
<protein>
    <submittedName>
        <fullName evidence="1">Glycosyltransferase family 4 protein</fullName>
    </submittedName>
</protein>